<sequence length="162" mass="18867">MGRKPNPTCLYCAKNYRTEDEAKEKHPECYVGHNCRIKRNRLRNPGKVNAKRRQNAAKKKGIATIEPILPEAYRAELEIYGKENQFVHAIALKIYQGNKLSHQMLPQHTQGLRQPELEEYIIKLLNYLETEYGIDCYGLIYWLNPADCPECKSKVFTDKILN</sequence>
<evidence type="ECO:0000313" key="1">
    <source>
        <dbReference type="EMBL" id="MCC0179726.1"/>
    </source>
</evidence>
<dbReference type="Proteomes" id="UP000729733">
    <property type="component" value="Unassembled WGS sequence"/>
</dbReference>
<dbReference type="RefSeq" id="WP_229642825.1">
    <property type="nucleotide sequence ID" value="NZ_JADWDC010000107.1"/>
</dbReference>
<protein>
    <submittedName>
        <fullName evidence="1">Uncharacterized protein</fullName>
    </submittedName>
</protein>
<evidence type="ECO:0000313" key="2">
    <source>
        <dbReference type="Proteomes" id="UP000729733"/>
    </source>
</evidence>
<gene>
    <name evidence="1" type="ORF">I4641_22545</name>
</gene>
<organism evidence="1 2">
    <name type="scientific">Waterburya agarophytonicola KI4</name>
    <dbReference type="NCBI Taxonomy" id="2874699"/>
    <lineage>
        <taxon>Bacteria</taxon>
        <taxon>Bacillati</taxon>
        <taxon>Cyanobacteriota</taxon>
        <taxon>Cyanophyceae</taxon>
        <taxon>Pleurocapsales</taxon>
        <taxon>Hyellaceae</taxon>
        <taxon>Waterburya</taxon>
        <taxon>Waterburya agarophytonicola</taxon>
    </lineage>
</organism>
<accession>A0A964FI81</accession>
<reference evidence="1" key="1">
    <citation type="journal article" date="2021" name="Antonie Van Leeuwenhoek">
        <title>Draft genome and description of Waterburya agarophytonicola gen. nov. sp. nov. (Pleurocapsales, Cyanobacteria): a seaweed symbiont.</title>
        <authorList>
            <person name="Bonthond G."/>
            <person name="Shalygin S."/>
            <person name="Bayer T."/>
            <person name="Weinberger F."/>
        </authorList>
    </citation>
    <scope>NUCLEOTIDE SEQUENCE</scope>
    <source>
        <strain evidence="1">KI4</strain>
    </source>
</reference>
<dbReference type="AlphaFoldDB" id="A0A964FI81"/>
<name>A0A964FI81_9CYAN</name>
<keyword evidence="2" id="KW-1185">Reference proteome</keyword>
<comment type="caution">
    <text evidence="1">The sequence shown here is derived from an EMBL/GenBank/DDBJ whole genome shotgun (WGS) entry which is preliminary data.</text>
</comment>
<proteinExistence type="predicted"/>
<dbReference type="EMBL" id="JADWDC010000107">
    <property type="protein sequence ID" value="MCC0179726.1"/>
    <property type="molecule type" value="Genomic_DNA"/>
</dbReference>